<evidence type="ECO:0000313" key="1">
    <source>
        <dbReference type="EMBL" id="NMU30057.1"/>
    </source>
</evidence>
<dbReference type="Proteomes" id="UP000555836">
    <property type="component" value="Unassembled WGS sequence"/>
</dbReference>
<dbReference type="RefSeq" id="WP_029851168.1">
    <property type="nucleotide sequence ID" value="NZ_CP034290.1"/>
</dbReference>
<gene>
    <name evidence="1" type="ORF">HKB21_31075</name>
</gene>
<reference evidence="1 2" key="1">
    <citation type="submission" date="2020-04" db="EMBL/GenBank/DDBJ databases">
        <title>Whole-genome sequencing of Vibrio spp. from China reveals different genetic environments of blaCTX-M-14 among diverse lineages.</title>
        <authorList>
            <person name="Zheng Z."/>
            <person name="Ye L."/>
            <person name="Chen S."/>
        </authorList>
    </citation>
    <scope>NUCLEOTIDE SEQUENCE [LARGE SCALE GENOMIC DNA]</scope>
    <source>
        <strain evidence="1 2">Vb0574</strain>
    </source>
</reference>
<evidence type="ECO:0000313" key="2">
    <source>
        <dbReference type="Proteomes" id="UP000555836"/>
    </source>
</evidence>
<dbReference type="AlphaFoldDB" id="A0A7Y0SC45"/>
<accession>A0A7Y0SC45</accession>
<proteinExistence type="predicted"/>
<protein>
    <submittedName>
        <fullName evidence="1">Uncharacterized protein</fullName>
    </submittedName>
</protein>
<organism evidence="1 2">
    <name type="scientific">Vibrio parahaemolyticus</name>
    <dbReference type="NCBI Taxonomy" id="670"/>
    <lineage>
        <taxon>Bacteria</taxon>
        <taxon>Pseudomonadati</taxon>
        <taxon>Pseudomonadota</taxon>
        <taxon>Gammaproteobacteria</taxon>
        <taxon>Vibrionales</taxon>
        <taxon>Vibrionaceae</taxon>
        <taxon>Vibrio</taxon>
    </lineage>
</organism>
<sequence length="74" mass="8883">MAFELNRPQKRPVYFEHHSDGFWCSIDGQPEYFKTKQEMYMFACGECRELIQITDENERELRESGAFDADYCDE</sequence>
<name>A0A7Y0SC45_VIBPH</name>
<dbReference type="EMBL" id="JABCLD010002361">
    <property type="protein sequence ID" value="NMU30057.1"/>
    <property type="molecule type" value="Genomic_DNA"/>
</dbReference>
<comment type="caution">
    <text evidence="1">The sequence shown here is derived from an EMBL/GenBank/DDBJ whole genome shotgun (WGS) entry which is preliminary data.</text>
</comment>